<accession>A0A2N4UCU6</accession>
<name>A0A2N4UCU6_9BURK</name>
<proteinExistence type="predicted"/>
<protein>
    <submittedName>
        <fullName evidence="1">Uncharacterized protein</fullName>
    </submittedName>
</protein>
<reference evidence="1 2" key="1">
    <citation type="submission" date="2017-10" db="EMBL/GenBank/DDBJ databases">
        <title>Two draft genome sequences of Pusillimonas sp. strains isolated from a nitrate- and radionuclide-contaminated groundwater in Russia.</title>
        <authorList>
            <person name="Grouzdev D.S."/>
            <person name="Tourova T.P."/>
            <person name="Goeva M.A."/>
            <person name="Babich T.L."/>
            <person name="Sokolova D.S."/>
            <person name="Abdullin R."/>
            <person name="Poltaraus A.B."/>
            <person name="Toshchakov S.V."/>
            <person name="Nazina T.N."/>
        </authorList>
    </citation>
    <scope>NUCLEOTIDE SEQUENCE [LARGE SCALE GENOMIC DNA]</scope>
    <source>
        <strain evidence="1 2">JR1/69-2-13</strain>
    </source>
</reference>
<comment type="caution">
    <text evidence="1">The sequence shown here is derived from an EMBL/GenBank/DDBJ whole genome shotgun (WGS) entry which is preliminary data.</text>
</comment>
<dbReference type="EMBL" id="PDNV01000010">
    <property type="protein sequence ID" value="PLC52846.1"/>
    <property type="molecule type" value="Genomic_DNA"/>
</dbReference>
<organism evidence="1 2">
    <name type="scientific">Pollutimonas nitritireducens</name>
    <dbReference type="NCBI Taxonomy" id="2045209"/>
    <lineage>
        <taxon>Bacteria</taxon>
        <taxon>Pseudomonadati</taxon>
        <taxon>Pseudomonadota</taxon>
        <taxon>Betaproteobacteria</taxon>
        <taxon>Burkholderiales</taxon>
        <taxon>Alcaligenaceae</taxon>
        <taxon>Pollutimonas</taxon>
    </lineage>
</organism>
<dbReference type="RefSeq" id="WP_102070980.1">
    <property type="nucleotide sequence ID" value="NZ_PDNV01000010.1"/>
</dbReference>
<dbReference type="OrthoDB" id="8682370at2"/>
<gene>
    <name evidence="1" type="ORF">CR155_15675</name>
</gene>
<dbReference type="Proteomes" id="UP000234328">
    <property type="component" value="Unassembled WGS sequence"/>
</dbReference>
<dbReference type="AlphaFoldDB" id="A0A2N4UCU6"/>
<evidence type="ECO:0000313" key="1">
    <source>
        <dbReference type="EMBL" id="PLC52846.1"/>
    </source>
</evidence>
<sequence length="185" mass="21020">MKPDTHDRKKLLAALEHNQRQAQARDDLQTTKDQDFYNRLGLAGPEAEADTPDDAFVVSIHCERWTLSDLEAGGVSTHDIELDRVTFNADDLVRHSRDYGISEPSSTDPSMTPNIWFRSTYPSEDRAYFEQGVEKYYSLHIHEVNGHPPGSAEYQRVADLVGVRFDQAVLRQEQELEQDGPDLCS</sequence>
<keyword evidence="2" id="KW-1185">Reference proteome</keyword>
<evidence type="ECO:0000313" key="2">
    <source>
        <dbReference type="Proteomes" id="UP000234328"/>
    </source>
</evidence>